<dbReference type="EMBL" id="CP042914">
    <property type="protein sequence ID" value="QEG40824.1"/>
    <property type="molecule type" value="Genomic_DNA"/>
</dbReference>
<dbReference type="AlphaFoldDB" id="A0A5B9QPD7"/>
<dbReference type="InterPro" id="IPR011528">
    <property type="entry name" value="NERD"/>
</dbReference>
<evidence type="ECO:0000259" key="2">
    <source>
        <dbReference type="PROSITE" id="PS50965"/>
    </source>
</evidence>
<feature type="transmembrane region" description="Helical" evidence="1">
    <location>
        <begin position="102"/>
        <end position="121"/>
    </location>
</feature>
<reference evidence="3 4" key="1">
    <citation type="submission" date="2019-08" db="EMBL/GenBank/DDBJ databases">
        <title>Deep-cultivation of Planctomycetes and their phenomic and genomic characterization uncovers novel biology.</title>
        <authorList>
            <person name="Wiegand S."/>
            <person name="Jogler M."/>
            <person name="Boedeker C."/>
            <person name="Pinto D."/>
            <person name="Vollmers J."/>
            <person name="Rivas-Marin E."/>
            <person name="Kohn T."/>
            <person name="Peeters S.H."/>
            <person name="Heuer A."/>
            <person name="Rast P."/>
            <person name="Oberbeckmann S."/>
            <person name="Bunk B."/>
            <person name="Jeske O."/>
            <person name="Meyerdierks A."/>
            <person name="Storesund J.E."/>
            <person name="Kallscheuer N."/>
            <person name="Luecker S."/>
            <person name="Lage O.M."/>
            <person name="Pohl T."/>
            <person name="Merkel B.J."/>
            <person name="Hornburger P."/>
            <person name="Mueller R.-W."/>
            <person name="Bruemmer F."/>
            <person name="Labrenz M."/>
            <person name="Spormann A.M."/>
            <person name="Op den Camp H."/>
            <person name="Overmann J."/>
            <person name="Amann R."/>
            <person name="Jetten M.S.M."/>
            <person name="Mascher T."/>
            <person name="Medema M.H."/>
            <person name="Devos D.P."/>
            <person name="Kaster A.-K."/>
            <person name="Ovreas L."/>
            <person name="Rohde M."/>
            <person name="Galperin M.Y."/>
            <person name="Jogler C."/>
        </authorList>
    </citation>
    <scope>NUCLEOTIDE SEQUENCE [LARGE SCALE GENOMIC DNA]</scope>
    <source>
        <strain evidence="3 4">UC8</strain>
    </source>
</reference>
<dbReference type="KEGG" id="rul:UC8_28420"/>
<dbReference type="Pfam" id="PF08378">
    <property type="entry name" value="NERD"/>
    <property type="match status" value="1"/>
</dbReference>
<keyword evidence="4" id="KW-1185">Reference proteome</keyword>
<dbReference type="PROSITE" id="PS50965">
    <property type="entry name" value="NERD"/>
    <property type="match status" value="1"/>
</dbReference>
<feature type="transmembrane region" description="Helical" evidence="1">
    <location>
        <begin position="6"/>
        <end position="32"/>
    </location>
</feature>
<feature type="transmembrane region" description="Helical" evidence="1">
    <location>
        <begin position="68"/>
        <end position="87"/>
    </location>
</feature>
<name>A0A5B9QPD7_9BACT</name>
<organism evidence="3 4">
    <name type="scientific">Roseimaritima ulvae</name>
    <dbReference type="NCBI Taxonomy" id="980254"/>
    <lineage>
        <taxon>Bacteria</taxon>
        <taxon>Pseudomonadati</taxon>
        <taxon>Planctomycetota</taxon>
        <taxon>Planctomycetia</taxon>
        <taxon>Pirellulales</taxon>
        <taxon>Pirellulaceae</taxon>
        <taxon>Roseimaritima</taxon>
    </lineage>
</organism>
<keyword evidence="1" id="KW-0812">Transmembrane</keyword>
<dbReference type="OrthoDB" id="9813328at2"/>
<sequence>MGAILSWFAVFLGPVLVCLLGMLPLLVCVAYWRRLQSQKTRQNPLTRKLLRSPGHSLRKKIDDLDIEVDAILSAWILLPPLLCLVHVSDSYFRGTPESADRVVMGMFAAIGISLVIGRTLFKRFDELRQFKLGLEGELATGQELDQLMLEGCRVFHDIPFPYGNIDHVVVSRSGVFTVNTKMRGKPKEGEGKAEIVVDHEKDEIRFPDFKWRIPNRQLETEARWLSQHLSAAMGETIIAEPVLALPGWYISNRIGRGNVFVINPVKPKRFFVHSRQVLSDTRVSQLAHHLEQLCRDVQPSFREDPSWETPPSS</sequence>
<proteinExistence type="predicted"/>
<dbReference type="RefSeq" id="WP_084426274.1">
    <property type="nucleotide sequence ID" value="NZ_CP042914.1"/>
</dbReference>
<evidence type="ECO:0000313" key="3">
    <source>
        <dbReference type="EMBL" id="QEG40824.1"/>
    </source>
</evidence>
<evidence type="ECO:0000256" key="1">
    <source>
        <dbReference type="SAM" id="Phobius"/>
    </source>
</evidence>
<keyword evidence="1" id="KW-0472">Membrane</keyword>
<protein>
    <recommendedName>
        <fullName evidence="2">NERD domain-containing protein</fullName>
    </recommendedName>
</protein>
<accession>A0A5B9QPD7</accession>
<keyword evidence="1" id="KW-1133">Transmembrane helix</keyword>
<gene>
    <name evidence="3" type="ORF">UC8_28420</name>
</gene>
<feature type="domain" description="NERD" evidence="2">
    <location>
        <begin position="132"/>
        <end position="241"/>
    </location>
</feature>
<evidence type="ECO:0000313" key="4">
    <source>
        <dbReference type="Proteomes" id="UP000325286"/>
    </source>
</evidence>
<dbReference type="Proteomes" id="UP000325286">
    <property type="component" value="Chromosome"/>
</dbReference>